<dbReference type="OMA" id="FEHHCAA"/>
<dbReference type="InterPro" id="IPR015942">
    <property type="entry name" value="Asp/Glu/hydantoin_racemase"/>
</dbReference>
<name>A0A1Y2M174_EPING</name>
<dbReference type="EMBL" id="KZ107843">
    <property type="protein sequence ID" value="OSS49894.1"/>
    <property type="molecule type" value="Genomic_DNA"/>
</dbReference>
<dbReference type="Proteomes" id="UP000193240">
    <property type="component" value="Unassembled WGS sequence"/>
</dbReference>
<evidence type="ECO:0008006" key="5">
    <source>
        <dbReference type="Google" id="ProtNLM"/>
    </source>
</evidence>
<evidence type="ECO:0000256" key="1">
    <source>
        <dbReference type="ARBA" id="ARBA00038414"/>
    </source>
</evidence>
<proteinExistence type="inferred from homology"/>
<organism evidence="3 4">
    <name type="scientific">Epicoccum nigrum</name>
    <name type="common">Soil fungus</name>
    <name type="synonym">Epicoccum purpurascens</name>
    <dbReference type="NCBI Taxonomy" id="105696"/>
    <lineage>
        <taxon>Eukaryota</taxon>
        <taxon>Fungi</taxon>
        <taxon>Dikarya</taxon>
        <taxon>Ascomycota</taxon>
        <taxon>Pezizomycotina</taxon>
        <taxon>Dothideomycetes</taxon>
        <taxon>Pleosporomycetidae</taxon>
        <taxon>Pleosporales</taxon>
        <taxon>Pleosporineae</taxon>
        <taxon>Didymellaceae</taxon>
        <taxon>Epicoccum</taxon>
    </lineage>
</organism>
<dbReference type="Pfam" id="PF01177">
    <property type="entry name" value="Asp_Glu_race"/>
    <property type="match status" value="1"/>
</dbReference>
<gene>
    <name evidence="3" type="ORF">B5807_06305</name>
</gene>
<reference evidence="3 4" key="1">
    <citation type="journal article" date="2017" name="Genome Announc.">
        <title>Genome sequence of the saprophytic ascomycete Epicoccum nigrum ICMP 19927 strain isolated from New Zealand.</title>
        <authorList>
            <person name="Fokin M."/>
            <person name="Fleetwood D."/>
            <person name="Weir B.S."/>
            <person name="Villas-Boas S.G."/>
        </authorList>
    </citation>
    <scope>NUCLEOTIDE SEQUENCE [LARGE SCALE GENOMIC DNA]</scope>
    <source>
        <strain evidence="3 4">ICMP 19927</strain>
    </source>
</reference>
<dbReference type="PANTHER" id="PTHR28047:SF6">
    <property type="entry name" value="CN HYDROLASE DOMAIN-CONTAINING PROTEIN"/>
    <property type="match status" value="1"/>
</dbReference>
<feature type="compositionally biased region" description="Low complexity" evidence="2">
    <location>
        <begin position="12"/>
        <end position="32"/>
    </location>
</feature>
<dbReference type="STRING" id="105696.A0A1Y2M174"/>
<evidence type="ECO:0000313" key="3">
    <source>
        <dbReference type="EMBL" id="OSS49894.1"/>
    </source>
</evidence>
<dbReference type="AlphaFoldDB" id="A0A1Y2M174"/>
<dbReference type="InterPro" id="IPR052186">
    <property type="entry name" value="Hydantoin_racemase-like"/>
</dbReference>
<dbReference type="InterPro" id="IPR001920">
    <property type="entry name" value="Asp/Glu_race"/>
</dbReference>
<dbReference type="InParanoid" id="A0A1Y2M174"/>
<evidence type="ECO:0000313" key="4">
    <source>
        <dbReference type="Proteomes" id="UP000193240"/>
    </source>
</evidence>
<feature type="region of interest" description="Disordered" evidence="2">
    <location>
        <begin position="1"/>
        <end position="49"/>
    </location>
</feature>
<dbReference type="PANTHER" id="PTHR28047">
    <property type="entry name" value="PROTEIN DCG1"/>
    <property type="match status" value="1"/>
</dbReference>
<comment type="similarity">
    <text evidence="1">Belongs to the HyuE racemase family.</text>
</comment>
<dbReference type="SUPFAM" id="SSF53681">
    <property type="entry name" value="Aspartate/glutamate racemase"/>
    <property type="match status" value="1"/>
</dbReference>
<sequence length="297" mass="30712">MSQKGIPFDLPSQNASQNGSQNSSQNASQNSAVRPIRSNSVVKTPASRGAQAAPKSIRILLCNPTSSESLTRSCVDAVIPTLSSNVVLVGCTALPPAPSAVESKFDEVMSAAVAVQGILQHASQFDAFLVAAYADHALIGMLREELNQPVVGVLEASLFAARSLGGRFGIVCAGERVKTGLEDAVRGAGFGAFCVGVRSCGVSVPGREKEEVLRVAGQMGKELVGDGADVVLLGCVGMKGLKEAVEEAVGEDVQVIDGVVAGVHHLIGLCRMGAKTAKRGAYASSAATRQKRGQEWL</sequence>
<evidence type="ECO:0000256" key="2">
    <source>
        <dbReference type="SAM" id="MobiDB-lite"/>
    </source>
</evidence>
<protein>
    <recommendedName>
        <fullName evidence="5">Asp/Glu/hydantoin racemase</fullName>
    </recommendedName>
</protein>
<dbReference type="InterPro" id="IPR053714">
    <property type="entry name" value="Iso_Racemase_Enz_sf"/>
</dbReference>
<keyword evidence="4" id="KW-1185">Reference proteome</keyword>
<accession>A0A1Y2M174</accession>
<dbReference type="GO" id="GO:0047661">
    <property type="term" value="F:amino-acid racemase activity"/>
    <property type="evidence" value="ECO:0007669"/>
    <property type="project" value="InterPro"/>
</dbReference>
<dbReference type="Gene3D" id="3.40.50.12500">
    <property type="match status" value="1"/>
</dbReference>